<keyword evidence="3" id="KW-0472">Membrane</keyword>
<dbReference type="PANTHER" id="PTHR10760:SF2">
    <property type="entry name" value="LD13476P-RELATED"/>
    <property type="match status" value="1"/>
</dbReference>
<name>A0A1E1WQT3_PECGO</name>
<feature type="region of interest" description="Disordered" evidence="2">
    <location>
        <begin position="1"/>
        <end position="37"/>
    </location>
</feature>
<gene>
    <name evidence="4" type="ORF">g.18996</name>
</gene>
<evidence type="ECO:0000256" key="2">
    <source>
        <dbReference type="SAM" id="MobiDB-lite"/>
    </source>
</evidence>
<feature type="transmembrane region" description="Helical" evidence="3">
    <location>
        <begin position="108"/>
        <end position="126"/>
    </location>
</feature>
<keyword evidence="3" id="KW-0812">Transmembrane</keyword>
<proteinExistence type="inferred from homology"/>
<dbReference type="AlphaFoldDB" id="A0A1E1WQT3"/>
<dbReference type="GO" id="GO:0005524">
    <property type="term" value="F:ATP binding"/>
    <property type="evidence" value="ECO:0007669"/>
    <property type="project" value="InterPro"/>
</dbReference>
<dbReference type="PANTHER" id="PTHR10760">
    <property type="entry name" value="TORSIN"/>
    <property type="match status" value="1"/>
</dbReference>
<protein>
    <submittedName>
        <fullName evidence="4">Uncharacterized protein</fullName>
    </submittedName>
</protein>
<organism evidence="4">
    <name type="scientific">Pectinophora gossypiella</name>
    <name type="common">Cotton pink bollworm</name>
    <name type="synonym">Depressaria gossypiella</name>
    <dbReference type="NCBI Taxonomy" id="13191"/>
    <lineage>
        <taxon>Eukaryota</taxon>
        <taxon>Metazoa</taxon>
        <taxon>Ecdysozoa</taxon>
        <taxon>Arthropoda</taxon>
        <taxon>Hexapoda</taxon>
        <taxon>Insecta</taxon>
        <taxon>Pterygota</taxon>
        <taxon>Neoptera</taxon>
        <taxon>Endopterygota</taxon>
        <taxon>Lepidoptera</taxon>
        <taxon>Glossata</taxon>
        <taxon>Ditrysia</taxon>
        <taxon>Gelechioidea</taxon>
        <taxon>Gelechiidae</taxon>
        <taxon>Apatetrinae</taxon>
        <taxon>Pectinophora</taxon>
    </lineage>
</organism>
<evidence type="ECO:0000256" key="3">
    <source>
        <dbReference type="SAM" id="Phobius"/>
    </source>
</evidence>
<dbReference type="InterPro" id="IPR010448">
    <property type="entry name" value="Torsin"/>
</dbReference>
<dbReference type="EMBL" id="GDQN01001661">
    <property type="protein sequence ID" value="JAT89393.1"/>
    <property type="molecule type" value="Transcribed_RNA"/>
</dbReference>
<dbReference type="OrthoDB" id="8191652at2759"/>
<accession>A0A1E1WQT3</accession>
<sequence length="351" mass="40157">MDDQNTSLEPMDVDRSANSSVSKMDISTTISDKDSTSEDSFFRTIKKISPIAPSFRSRQSYQFRQRSESPKKVQDIDKVNVRPRTTIKKYHIKMEHLKKKKPTSKLKALLSGVLSLTLFIFIYQIANFKCTEEMDTENLRKVLMENVFGQYAAVNHIIETFDNKVSTKIMFLYGGTGVGKTFTTSLILQNVTNSANVYHYTMPSFANTFSPELMLGLTICKSSLIIVDDLTKNDMHITPLVKKIIEKSESLKKNITILLVYNCDTIDKNFVKTCDNLFLLELEDSFSDVKAEKQFIKFEPLTEGHLRKCVEKELGDRKVSEQEMRNILKNFDVTLDGCKGVYTKIRVLNVI</sequence>
<dbReference type="GO" id="GO:0016887">
    <property type="term" value="F:ATP hydrolysis activity"/>
    <property type="evidence" value="ECO:0007669"/>
    <property type="project" value="InterPro"/>
</dbReference>
<dbReference type="InterPro" id="IPR027417">
    <property type="entry name" value="P-loop_NTPase"/>
</dbReference>
<dbReference type="SUPFAM" id="SSF52540">
    <property type="entry name" value="P-loop containing nucleoside triphosphate hydrolases"/>
    <property type="match status" value="1"/>
</dbReference>
<evidence type="ECO:0000256" key="1">
    <source>
        <dbReference type="ARBA" id="ARBA00006235"/>
    </source>
</evidence>
<dbReference type="GO" id="GO:0005737">
    <property type="term" value="C:cytoplasm"/>
    <property type="evidence" value="ECO:0007669"/>
    <property type="project" value="UniProtKB-ARBA"/>
</dbReference>
<reference evidence="4" key="1">
    <citation type="submission" date="2015-09" db="EMBL/GenBank/DDBJ databases">
        <title>De novo assembly of Pectinophora gossypiella (Pink Bollworm) gut transcriptome.</title>
        <authorList>
            <person name="Tassone E.E."/>
        </authorList>
    </citation>
    <scope>NUCLEOTIDE SEQUENCE</scope>
</reference>
<dbReference type="Gene3D" id="3.40.50.300">
    <property type="entry name" value="P-loop containing nucleotide triphosphate hydrolases"/>
    <property type="match status" value="1"/>
</dbReference>
<evidence type="ECO:0000313" key="4">
    <source>
        <dbReference type="EMBL" id="JAT89393.1"/>
    </source>
</evidence>
<keyword evidence="3" id="KW-1133">Transmembrane helix</keyword>
<comment type="similarity">
    <text evidence="1">Belongs to the ClpA/ClpB family. Torsin subfamily.</text>
</comment>
<dbReference type="GO" id="GO:0012505">
    <property type="term" value="C:endomembrane system"/>
    <property type="evidence" value="ECO:0007669"/>
    <property type="project" value="UniProtKB-ARBA"/>
</dbReference>